<name>A0ABS7NXX4_9NOCA</name>
<evidence type="ECO:0000313" key="2">
    <source>
        <dbReference type="Proteomes" id="UP001520140"/>
    </source>
</evidence>
<protein>
    <submittedName>
        <fullName evidence="1">DUF2716 domain-containing protein</fullName>
    </submittedName>
</protein>
<comment type="caution">
    <text evidence="1">The sequence shown here is derived from an EMBL/GenBank/DDBJ whole genome shotgun (WGS) entry which is preliminary data.</text>
</comment>
<dbReference type="Proteomes" id="UP001520140">
    <property type="component" value="Unassembled WGS sequence"/>
</dbReference>
<proteinExistence type="predicted"/>
<dbReference type="Pfam" id="PF10898">
    <property type="entry name" value="DUF2716"/>
    <property type="match status" value="1"/>
</dbReference>
<dbReference type="EMBL" id="JABUKG010000022">
    <property type="protein sequence ID" value="MBY6322557.1"/>
    <property type="molecule type" value="Genomic_DNA"/>
</dbReference>
<reference evidence="1 2" key="1">
    <citation type="submission" date="2020-06" db="EMBL/GenBank/DDBJ databases">
        <title>Taxonomy, biology and ecology of Rhodococcus bacteria occurring in California pistachio and other woody hosts as revealed by genome sequence analyses.</title>
        <authorList>
            <person name="Gai Y."/>
            <person name="Riely B."/>
        </authorList>
    </citation>
    <scope>NUCLEOTIDE SEQUENCE [LARGE SCALE GENOMIC DNA]</scope>
    <source>
        <strain evidence="1 2">BP-284</strain>
    </source>
</reference>
<dbReference type="RefSeq" id="WP_068099970.1">
    <property type="nucleotide sequence ID" value="NZ_JABUKE010000023.1"/>
</dbReference>
<dbReference type="InterPro" id="IPR020323">
    <property type="entry name" value="DUF2716"/>
</dbReference>
<sequence length="79" mass="8720">MTPCTVDHGDLLPPGWTYFDREQDDEAWSRFRAAFGALRPGLHADAWPAITEPTPSVTFDLRFDATTVPGVGAEVCRGR</sequence>
<organism evidence="1 2">
    <name type="scientific">Rhodococcoides kroppenstedtii</name>
    <dbReference type="NCBI Taxonomy" id="293050"/>
    <lineage>
        <taxon>Bacteria</taxon>
        <taxon>Bacillati</taxon>
        <taxon>Actinomycetota</taxon>
        <taxon>Actinomycetes</taxon>
        <taxon>Mycobacteriales</taxon>
        <taxon>Nocardiaceae</taxon>
        <taxon>Rhodococcoides</taxon>
    </lineage>
</organism>
<gene>
    <name evidence="1" type="ORF">HQ605_17160</name>
</gene>
<accession>A0ABS7NXX4</accession>
<keyword evidence="2" id="KW-1185">Reference proteome</keyword>
<evidence type="ECO:0000313" key="1">
    <source>
        <dbReference type="EMBL" id="MBY6322557.1"/>
    </source>
</evidence>